<accession>A0A7W8TUV8</accession>
<sequence>MSEGRRVHRGAPFLMSIMRGVLVPMTRKPCQSGAGRVDDGRPQGSAGSPRIFDLA</sequence>
<evidence type="ECO:0000313" key="3">
    <source>
        <dbReference type="Proteomes" id="UP000580797"/>
    </source>
</evidence>
<organism evidence="2 3">
    <name type="scientific">Neomicrococcus aestuarii</name>
    <dbReference type="NCBI Taxonomy" id="556325"/>
    <lineage>
        <taxon>Bacteria</taxon>
        <taxon>Bacillati</taxon>
        <taxon>Actinomycetota</taxon>
        <taxon>Actinomycetes</taxon>
        <taxon>Micrococcales</taxon>
        <taxon>Micrococcaceae</taxon>
        <taxon>Neomicrococcus</taxon>
    </lineage>
</organism>
<gene>
    <name evidence="2" type="ORF">HD598_001941</name>
</gene>
<proteinExistence type="predicted"/>
<comment type="caution">
    <text evidence="2">The sequence shown here is derived from an EMBL/GenBank/DDBJ whole genome shotgun (WGS) entry which is preliminary data.</text>
</comment>
<reference evidence="2 3" key="1">
    <citation type="submission" date="2020-08" db="EMBL/GenBank/DDBJ databases">
        <title>Sequencing the genomes of 1000 actinobacteria strains.</title>
        <authorList>
            <person name="Klenk H.-P."/>
        </authorList>
    </citation>
    <scope>NUCLEOTIDE SEQUENCE [LARGE SCALE GENOMIC DNA]</scope>
    <source>
        <strain evidence="2 3">DSM 105783</strain>
    </source>
</reference>
<dbReference type="Proteomes" id="UP000580797">
    <property type="component" value="Unassembled WGS sequence"/>
</dbReference>
<dbReference type="EMBL" id="JACHDR010000001">
    <property type="protein sequence ID" value="MBB5513254.1"/>
    <property type="molecule type" value="Genomic_DNA"/>
</dbReference>
<dbReference type="AlphaFoldDB" id="A0A7W8TUV8"/>
<evidence type="ECO:0000313" key="2">
    <source>
        <dbReference type="EMBL" id="MBB5513254.1"/>
    </source>
</evidence>
<name>A0A7W8TUV8_9MICC</name>
<protein>
    <submittedName>
        <fullName evidence="2">Uncharacterized protein</fullName>
    </submittedName>
</protein>
<evidence type="ECO:0000256" key="1">
    <source>
        <dbReference type="SAM" id="MobiDB-lite"/>
    </source>
</evidence>
<feature type="region of interest" description="Disordered" evidence="1">
    <location>
        <begin position="27"/>
        <end position="55"/>
    </location>
</feature>